<accession>A0AAN0NBL8</accession>
<sequence>MKQTHTLEPNQTLTFNAGQSGKYLILRDTTHSLLLQGDTMRPVEIFGGDTVDVSTFDKLELNNHQSVDVTFEYQVSDLLIMTKAQKISVNNALLVSEIEKPVHVRKVQDPVQVSEVQAPVSVAQIETPVLVQKVQEAVKVSDIVTPVKISEIQTPTKISEVQTPVNVNRVAEPVTVDQITQPLTVARIQQPVNVEVGNASLDVQATITNTELKVTSDPERVTFARIGNGTLLMTGGYQSIREKSSRKALILQALATNEGTVIVQGFLELRPGGHLMLNTNQAVSLKGTASDRLKVGEAL</sequence>
<organism evidence="1 2">
    <name type="scientific">Vibrio cyclitrophicus ZF270</name>
    <dbReference type="NCBI Taxonomy" id="1136176"/>
    <lineage>
        <taxon>Bacteria</taxon>
        <taxon>Pseudomonadati</taxon>
        <taxon>Pseudomonadota</taxon>
        <taxon>Gammaproteobacteria</taxon>
        <taxon>Vibrionales</taxon>
        <taxon>Vibrionaceae</taxon>
        <taxon>Vibrio</taxon>
    </lineage>
</organism>
<dbReference type="Proteomes" id="UP001441914">
    <property type="component" value="Chromosome 1"/>
</dbReference>
<protein>
    <submittedName>
        <fullName evidence="1">Uncharacterized protein</fullName>
    </submittedName>
</protein>
<evidence type="ECO:0000313" key="2">
    <source>
        <dbReference type="Proteomes" id="UP001441914"/>
    </source>
</evidence>
<gene>
    <name evidence="1" type="ORF">QYQ95_07160</name>
</gene>
<dbReference type="EMBL" id="CP135176">
    <property type="protein sequence ID" value="WZS87060.1"/>
    <property type="molecule type" value="Genomic_DNA"/>
</dbReference>
<dbReference type="AlphaFoldDB" id="A0AAN0NBL8"/>
<proteinExistence type="predicted"/>
<evidence type="ECO:0000313" key="1">
    <source>
        <dbReference type="EMBL" id="WZS87060.1"/>
    </source>
</evidence>
<keyword evidence="2" id="KW-1185">Reference proteome</keyword>
<dbReference type="RefSeq" id="WP_016800776.1">
    <property type="nucleotide sequence ID" value="NZ_AIDR02000018.1"/>
</dbReference>
<reference evidence="1 2" key="1">
    <citation type="journal article" date="2024" name="Elife">
        <title>Polysaccharide breakdown products drive degradation-dispersal cycles of foraging bacteria through changes in metabolism and motility.</title>
        <authorList>
            <person name="Stubbusch A.K."/>
            <person name="Keegstra J.M."/>
            <person name="Schwartzman J."/>
            <person name="Pontrelli S."/>
            <person name="Clerc E.E."/>
            <person name="Stocker R."/>
            <person name="Magnabosco C."/>
            <person name="Schubert O.T."/>
            <person name="Ackermann M."/>
            <person name="D'Souza G.G."/>
        </authorList>
    </citation>
    <scope>NUCLEOTIDE SEQUENCE [LARGE SCALE GENOMIC DNA]</scope>
    <source>
        <strain evidence="1 2">ZF270</strain>
    </source>
</reference>
<name>A0AAN0NBL8_9VIBR</name>